<accession>A0A0F2THY9</accession>
<gene>
    <name evidence="3" type="ORF">VM95_06375</name>
</gene>
<dbReference type="InterPro" id="IPR029044">
    <property type="entry name" value="Nucleotide-diphossugar_trans"/>
</dbReference>
<dbReference type="SUPFAM" id="SSF53448">
    <property type="entry name" value="Nucleotide-diphospho-sugar transferases"/>
    <property type="match status" value="1"/>
</dbReference>
<dbReference type="OrthoDB" id="9810303at2"/>
<dbReference type="PATRIC" id="fig|359131.3.peg.6831"/>
<dbReference type="PANTHER" id="PTHR48090:SF7">
    <property type="entry name" value="RFBJ PROTEIN"/>
    <property type="match status" value="1"/>
</dbReference>
<dbReference type="CDD" id="cd04179">
    <property type="entry name" value="DPM_DPG-synthase_like"/>
    <property type="match status" value="1"/>
</dbReference>
<dbReference type="PANTHER" id="PTHR48090">
    <property type="entry name" value="UNDECAPRENYL-PHOSPHATE 4-DEOXY-4-FORMAMIDO-L-ARABINOSE TRANSFERASE-RELATED"/>
    <property type="match status" value="1"/>
</dbReference>
<dbReference type="AlphaFoldDB" id="A0A0F2THY9"/>
<evidence type="ECO:0000313" key="4">
    <source>
        <dbReference type="Proteomes" id="UP000033699"/>
    </source>
</evidence>
<dbReference type="Proteomes" id="UP000033699">
    <property type="component" value="Unassembled WGS sequence"/>
</dbReference>
<dbReference type="Gene3D" id="3.90.550.10">
    <property type="entry name" value="Spore Coat Polysaccharide Biosynthesis Protein SpsA, Chain A"/>
    <property type="match status" value="1"/>
</dbReference>
<comment type="similarity">
    <text evidence="1">Belongs to the glycosyltransferase 2 family.</text>
</comment>
<dbReference type="InterPro" id="IPR050256">
    <property type="entry name" value="Glycosyltransferase_2"/>
</dbReference>
<keyword evidence="4" id="KW-1185">Reference proteome</keyword>
<dbReference type="Pfam" id="PF00535">
    <property type="entry name" value="Glycos_transf_2"/>
    <property type="match status" value="1"/>
</dbReference>
<dbReference type="RefSeq" id="WP_045693048.1">
    <property type="nucleotide sequence ID" value="NZ_JZKH01000008.1"/>
</dbReference>
<name>A0A0F2THY9_STRR3</name>
<evidence type="ECO:0000256" key="1">
    <source>
        <dbReference type="ARBA" id="ARBA00006739"/>
    </source>
</evidence>
<comment type="caution">
    <text evidence="3">The sequence shown here is derived from an EMBL/GenBank/DDBJ whole genome shotgun (WGS) entry which is preliminary data.</text>
</comment>
<dbReference type="InterPro" id="IPR001173">
    <property type="entry name" value="Glyco_trans_2-like"/>
</dbReference>
<organism evidence="3 4">
    <name type="scientific">Streptomyces rubellomurinus (strain ATCC 31215)</name>
    <dbReference type="NCBI Taxonomy" id="359131"/>
    <lineage>
        <taxon>Bacteria</taxon>
        <taxon>Bacillati</taxon>
        <taxon>Actinomycetota</taxon>
        <taxon>Actinomycetes</taxon>
        <taxon>Kitasatosporales</taxon>
        <taxon>Streptomycetaceae</taxon>
        <taxon>Streptomyces</taxon>
    </lineage>
</organism>
<dbReference type="EMBL" id="JZKH01000008">
    <property type="protein sequence ID" value="KJS62858.1"/>
    <property type="molecule type" value="Genomic_DNA"/>
</dbReference>
<evidence type="ECO:0000313" key="3">
    <source>
        <dbReference type="EMBL" id="KJS62858.1"/>
    </source>
</evidence>
<proteinExistence type="inferred from homology"/>
<keyword evidence="3" id="KW-0808">Transferase</keyword>
<dbReference type="GO" id="GO:0016740">
    <property type="term" value="F:transferase activity"/>
    <property type="evidence" value="ECO:0007669"/>
    <property type="project" value="UniProtKB-KW"/>
</dbReference>
<protein>
    <submittedName>
        <fullName evidence="3">Glycosyl transferase family 2</fullName>
    </submittedName>
</protein>
<sequence length="259" mass="28250">MIDGKRVLIILPAWNEAEGLPKILREIQQKLPGVDTLVVDDGSVDDTAAVAAAHGSKVAQLPYNLGVGGAMRFGYRYAHLHDYDIALQCDADGQHDPSYVPSLIAKLDEADLVIGARFAGEGEYRVRGPRSWAMKLLSVVLSRIARTRLTDTTSGFKACNKPMIEFFSQWYPVEYLGDTIESMVGAARCGFVIRQVPVAMRERTTGTPSASPIKATIYLARAGLVLLLAMIRRMPKHIKAIQPATKKAAAPARQFAGRS</sequence>
<feature type="domain" description="Glycosyltransferase 2-like" evidence="2">
    <location>
        <begin position="9"/>
        <end position="160"/>
    </location>
</feature>
<evidence type="ECO:0000259" key="2">
    <source>
        <dbReference type="Pfam" id="PF00535"/>
    </source>
</evidence>
<reference evidence="3 4" key="1">
    <citation type="submission" date="2015-02" db="EMBL/GenBank/DDBJ databases">
        <authorList>
            <person name="Ju K.-S."/>
            <person name="Doroghazi J.R."/>
            <person name="Metcalf W."/>
        </authorList>
    </citation>
    <scope>NUCLEOTIDE SEQUENCE [LARGE SCALE GENOMIC DNA]</scope>
    <source>
        <strain evidence="3 4">ATCC 31215</strain>
    </source>
</reference>